<sequence>MAYPAPRRPPQRGPPPGPGYQGGNDDYAGGPGYGPPPGAPRSRPPPPRGYPGPGGPPGPPGPPRGYPPRGYGRGPPPRGPPPGSRRPPPGQGRPPPRRGPPPNDPYGPPMGGPPSSRRRGSDDFGMSRQMADMNISSPPSRPHTSNSSRPDRRPPVDPYGDPNGGYGYPPAQRSYTDRGAPPPLKIPGRSATMPAEPYSAPVRSPKYPGQATYAEAADFPDPPAAPANGMLAPNGGRDELKYKTFSTYVHHDVFSDYFKDQGDEHDDELDMPNFDAVPSSSEPNHRRNDSFDNHLTTPGTQSPKATYAAYRPSPAVETTNQFADAGFQFDLPGNGNESMGSQGPPSYRSNPPGGYDPPETQNPDALPAHPLPYQAPTNSAKPAPIRQYGGPQQIAPQQSAPPQAPPGPGGRPGSPPITKVELERLELTVRRNPDDYKSALKLAKKYVEASTVLVGDEGLVDPKTRAKNRDKYVNDAYKIVKRLVHDGFPDAMFYMADSYGHGGLGLQADPKEAFNLYQSAAKVGHAEAAYRTAVCCEIGQEDGGGTRRDAVKAVQWYQRAAKLGNTPAMYKMGILLLKGLLGQQKNPREAVTWLKQAADRADEENPHALHELGLLFEGQNPDFAQRDDQYSRQLFTQAAELGYKFSQYRLGMAYEYGYMGLPVDARMSIIWYTRAAAQGEHQSELALSGWYLTGADNILQQSDTEAYLWARKAASAGLSKAEYAMGYFTEVGIGVPSNLDDAKRWYWRAASQNFNKARERLEELKKGSARMQKTRLSRSAVTQQNPNDCVLM</sequence>
<name>A0A0U1LSF7_TALIS</name>
<accession>A0A0U1LSF7</accession>
<feature type="region of interest" description="Disordered" evidence="2">
    <location>
        <begin position="258"/>
        <end position="417"/>
    </location>
</feature>
<evidence type="ECO:0000256" key="2">
    <source>
        <dbReference type="SAM" id="MobiDB-lite"/>
    </source>
</evidence>
<dbReference type="AlphaFoldDB" id="A0A0U1LSF7"/>
<dbReference type="Gene3D" id="1.25.40.10">
    <property type="entry name" value="Tetratricopeptide repeat domain"/>
    <property type="match status" value="2"/>
</dbReference>
<feature type="compositionally biased region" description="Polar residues" evidence="2">
    <location>
        <begin position="335"/>
        <end position="349"/>
    </location>
</feature>
<feature type="compositionally biased region" description="Basic and acidic residues" evidence="2">
    <location>
        <begin position="283"/>
        <end position="292"/>
    </location>
</feature>
<dbReference type="STRING" id="28573.A0A0U1LSF7"/>
<evidence type="ECO:0000313" key="3">
    <source>
        <dbReference type="EMBL" id="CRG86327.1"/>
    </source>
</evidence>
<feature type="compositionally biased region" description="Pro residues" evidence="2">
    <location>
        <begin position="402"/>
        <end position="415"/>
    </location>
</feature>
<feature type="region of interest" description="Disordered" evidence="2">
    <location>
        <begin position="213"/>
        <end position="232"/>
    </location>
</feature>
<dbReference type="PANTHER" id="PTHR46430">
    <property type="entry name" value="PROTEIN SKT5-RELATED"/>
    <property type="match status" value="1"/>
</dbReference>
<dbReference type="InterPro" id="IPR006597">
    <property type="entry name" value="Sel1-like"/>
</dbReference>
<feature type="compositionally biased region" description="Low complexity" evidence="2">
    <location>
        <begin position="389"/>
        <end position="401"/>
    </location>
</feature>
<organism evidence="3 4">
    <name type="scientific">Talaromyces islandicus</name>
    <name type="common">Penicillium islandicum</name>
    <dbReference type="NCBI Taxonomy" id="28573"/>
    <lineage>
        <taxon>Eukaryota</taxon>
        <taxon>Fungi</taxon>
        <taxon>Dikarya</taxon>
        <taxon>Ascomycota</taxon>
        <taxon>Pezizomycotina</taxon>
        <taxon>Eurotiomycetes</taxon>
        <taxon>Eurotiomycetidae</taxon>
        <taxon>Eurotiales</taxon>
        <taxon>Trichocomaceae</taxon>
        <taxon>Talaromyces</taxon>
        <taxon>Talaromyces sect. Islandici</taxon>
    </lineage>
</organism>
<evidence type="ECO:0000313" key="4">
    <source>
        <dbReference type="Proteomes" id="UP000054383"/>
    </source>
</evidence>
<dbReference type="PANTHER" id="PTHR46430:SF3">
    <property type="entry name" value="ACTIVATOR OF C KINASE PROTEIN 1"/>
    <property type="match status" value="1"/>
</dbReference>
<dbReference type="Pfam" id="PF08238">
    <property type="entry name" value="Sel1"/>
    <property type="match status" value="7"/>
</dbReference>
<evidence type="ECO:0000256" key="1">
    <source>
        <dbReference type="ARBA" id="ARBA00022737"/>
    </source>
</evidence>
<keyword evidence="1" id="KW-0677">Repeat</keyword>
<dbReference type="Proteomes" id="UP000054383">
    <property type="component" value="Unassembled WGS sequence"/>
</dbReference>
<feature type="compositionally biased region" description="Pro residues" evidence="2">
    <location>
        <begin position="74"/>
        <end position="112"/>
    </location>
</feature>
<feature type="compositionally biased region" description="Polar residues" evidence="2">
    <location>
        <begin position="134"/>
        <end position="148"/>
    </location>
</feature>
<feature type="compositionally biased region" description="Polar residues" evidence="2">
    <location>
        <begin position="777"/>
        <end position="792"/>
    </location>
</feature>
<feature type="compositionally biased region" description="Polar residues" evidence="2">
    <location>
        <begin position="293"/>
        <end position="304"/>
    </location>
</feature>
<proteinExistence type="predicted"/>
<dbReference type="EMBL" id="CVMT01000002">
    <property type="protein sequence ID" value="CRG86327.1"/>
    <property type="molecule type" value="Genomic_DNA"/>
</dbReference>
<feature type="compositionally biased region" description="Pro residues" evidence="2">
    <location>
        <begin position="33"/>
        <end position="66"/>
    </location>
</feature>
<keyword evidence="4" id="KW-1185">Reference proteome</keyword>
<protein>
    <submittedName>
        <fullName evidence="3">Chitin synthase regulatory factor 3</fullName>
    </submittedName>
</protein>
<dbReference type="SUPFAM" id="SSF81901">
    <property type="entry name" value="HCP-like"/>
    <property type="match status" value="2"/>
</dbReference>
<feature type="region of interest" description="Disordered" evidence="2">
    <location>
        <begin position="772"/>
        <end position="792"/>
    </location>
</feature>
<dbReference type="OrthoDB" id="272077at2759"/>
<dbReference type="OMA" id="VCCEIGQ"/>
<dbReference type="SMART" id="SM00671">
    <property type="entry name" value="SEL1"/>
    <property type="match status" value="7"/>
</dbReference>
<feature type="region of interest" description="Disordered" evidence="2">
    <location>
        <begin position="1"/>
        <end position="207"/>
    </location>
</feature>
<gene>
    <name evidence="3" type="ORF">PISL3812_03332</name>
</gene>
<dbReference type="InterPro" id="IPR051726">
    <property type="entry name" value="Chitin_Synth_Reg"/>
</dbReference>
<dbReference type="InterPro" id="IPR011990">
    <property type="entry name" value="TPR-like_helical_dom_sf"/>
</dbReference>
<reference evidence="3 4" key="1">
    <citation type="submission" date="2015-04" db="EMBL/GenBank/DDBJ databases">
        <authorList>
            <person name="Syromyatnikov M.Y."/>
            <person name="Popov V.N."/>
        </authorList>
    </citation>
    <scope>NUCLEOTIDE SEQUENCE [LARGE SCALE GENOMIC DNA]</scope>
    <source>
        <strain evidence="3">WF-38-12</strain>
    </source>
</reference>
<feature type="compositionally biased region" description="Pro residues" evidence="2">
    <location>
        <begin position="1"/>
        <end position="18"/>
    </location>
</feature>